<feature type="domain" description="ABC transmembrane type-1" evidence="9">
    <location>
        <begin position="87"/>
        <end position="302"/>
    </location>
</feature>
<proteinExistence type="inferred from homology"/>
<dbReference type="PANTHER" id="PTHR30193">
    <property type="entry name" value="ABC TRANSPORTER PERMEASE PROTEIN"/>
    <property type="match status" value="1"/>
</dbReference>
<dbReference type="EMBL" id="JAGXTP010000001">
    <property type="protein sequence ID" value="MBS3848748.1"/>
    <property type="molecule type" value="Genomic_DNA"/>
</dbReference>
<evidence type="ECO:0000313" key="10">
    <source>
        <dbReference type="EMBL" id="MBS3848748.1"/>
    </source>
</evidence>
<dbReference type="Proteomes" id="UP000678281">
    <property type="component" value="Unassembled WGS sequence"/>
</dbReference>
<keyword evidence="6 7" id="KW-0472">Membrane</keyword>
<evidence type="ECO:0000256" key="6">
    <source>
        <dbReference type="ARBA" id="ARBA00023136"/>
    </source>
</evidence>
<evidence type="ECO:0000256" key="4">
    <source>
        <dbReference type="ARBA" id="ARBA00022692"/>
    </source>
</evidence>
<evidence type="ECO:0000256" key="1">
    <source>
        <dbReference type="ARBA" id="ARBA00004651"/>
    </source>
</evidence>
<comment type="subcellular location">
    <subcellularLocation>
        <location evidence="1 7">Cell membrane</location>
        <topology evidence="1 7">Multi-pass membrane protein</topology>
    </subcellularLocation>
</comment>
<dbReference type="Pfam" id="PF00528">
    <property type="entry name" value="BPD_transp_1"/>
    <property type="match status" value="1"/>
</dbReference>
<feature type="transmembrane region" description="Helical" evidence="7">
    <location>
        <begin position="283"/>
        <end position="303"/>
    </location>
</feature>
<keyword evidence="3" id="KW-1003">Cell membrane</keyword>
<protein>
    <submittedName>
        <fullName evidence="10">Sugar ABC transporter permease</fullName>
    </submittedName>
</protein>
<dbReference type="PROSITE" id="PS50928">
    <property type="entry name" value="ABC_TM1"/>
    <property type="match status" value="1"/>
</dbReference>
<accession>A0A942E5V0</accession>
<feature type="region of interest" description="Disordered" evidence="8">
    <location>
        <begin position="1"/>
        <end position="20"/>
    </location>
</feature>
<keyword evidence="4 7" id="KW-0812">Transmembrane</keyword>
<reference evidence="10" key="1">
    <citation type="submission" date="2021-04" db="EMBL/GenBank/DDBJ databases">
        <title>Devosia litorisediminis sp. nov., isolated from a sand dune.</title>
        <authorList>
            <person name="Park S."/>
            <person name="Yoon J.-H."/>
        </authorList>
    </citation>
    <scope>NUCLEOTIDE SEQUENCE</scope>
    <source>
        <strain evidence="10">BSSL-BM10</strain>
    </source>
</reference>
<keyword evidence="2 7" id="KW-0813">Transport</keyword>
<dbReference type="PANTHER" id="PTHR30193:SF42">
    <property type="entry name" value="ABC TRANSPORTER PERMEASE PROTEIN"/>
    <property type="match status" value="1"/>
</dbReference>
<feature type="transmembrane region" description="Helical" evidence="7">
    <location>
        <begin position="90"/>
        <end position="113"/>
    </location>
</feature>
<dbReference type="AlphaFoldDB" id="A0A942E5V0"/>
<sequence length="314" mass="34901">MSQFAQSSETAVPGNGHHPRKARRRFNLMSIVGTIPMILTAVGVFVICIIFSFIWSFTNSKLFPNFNFVGFDQYTRLWSSDRWNISVGNLFTFGIFSIIGNMVFGYLLAVFMDQRIKQEDMFRSIFLYPFAMSLVVTGLVWQWMFDPNLGIQSAVQKLGWTDFQFAPLTSQATAIYGVVLGGIWNGVGVTMAILLAGLRGVDAEIWKAAKIDGIPAWRTYLFIVLPMMRGAILTAFILQCTGVVRVYDIVIAMTQGGPGIATQMPAIYVIQHITDRANVGQGMAAASTMLLPVIAVIALQFALQWNAKRKRNKA</sequence>
<feature type="transmembrane region" description="Helical" evidence="7">
    <location>
        <begin position="174"/>
        <end position="198"/>
    </location>
</feature>
<dbReference type="InterPro" id="IPR051393">
    <property type="entry name" value="ABC_transporter_permease"/>
</dbReference>
<comment type="caution">
    <text evidence="10">The sequence shown here is derived from an EMBL/GenBank/DDBJ whole genome shotgun (WGS) entry which is preliminary data.</text>
</comment>
<feature type="transmembrane region" description="Helical" evidence="7">
    <location>
        <begin position="125"/>
        <end position="144"/>
    </location>
</feature>
<dbReference type="CDD" id="cd06261">
    <property type="entry name" value="TM_PBP2"/>
    <property type="match status" value="1"/>
</dbReference>
<dbReference type="InterPro" id="IPR035906">
    <property type="entry name" value="MetI-like_sf"/>
</dbReference>
<evidence type="ECO:0000256" key="3">
    <source>
        <dbReference type="ARBA" id="ARBA00022475"/>
    </source>
</evidence>
<dbReference type="GO" id="GO:0005886">
    <property type="term" value="C:plasma membrane"/>
    <property type="evidence" value="ECO:0007669"/>
    <property type="project" value="UniProtKB-SubCell"/>
</dbReference>
<evidence type="ECO:0000256" key="5">
    <source>
        <dbReference type="ARBA" id="ARBA00022989"/>
    </source>
</evidence>
<gene>
    <name evidence="10" type="ORF">KD146_08590</name>
</gene>
<keyword evidence="11" id="KW-1185">Reference proteome</keyword>
<feature type="transmembrane region" description="Helical" evidence="7">
    <location>
        <begin position="219"/>
        <end position="238"/>
    </location>
</feature>
<evidence type="ECO:0000259" key="9">
    <source>
        <dbReference type="PROSITE" id="PS50928"/>
    </source>
</evidence>
<feature type="compositionally biased region" description="Polar residues" evidence="8">
    <location>
        <begin position="1"/>
        <end position="10"/>
    </location>
</feature>
<organism evidence="10 11">
    <name type="scientific">Devosia litorisediminis</name>
    <dbReference type="NCBI Taxonomy" id="2829817"/>
    <lineage>
        <taxon>Bacteria</taxon>
        <taxon>Pseudomonadati</taxon>
        <taxon>Pseudomonadota</taxon>
        <taxon>Alphaproteobacteria</taxon>
        <taxon>Hyphomicrobiales</taxon>
        <taxon>Devosiaceae</taxon>
        <taxon>Devosia</taxon>
    </lineage>
</organism>
<evidence type="ECO:0000256" key="7">
    <source>
        <dbReference type="RuleBase" id="RU363032"/>
    </source>
</evidence>
<name>A0A942E5V0_9HYPH</name>
<feature type="transmembrane region" description="Helical" evidence="7">
    <location>
        <begin position="28"/>
        <end position="55"/>
    </location>
</feature>
<evidence type="ECO:0000313" key="11">
    <source>
        <dbReference type="Proteomes" id="UP000678281"/>
    </source>
</evidence>
<keyword evidence="5 7" id="KW-1133">Transmembrane helix</keyword>
<dbReference type="InterPro" id="IPR000515">
    <property type="entry name" value="MetI-like"/>
</dbReference>
<evidence type="ECO:0000256" key="2">
    <source>
        <dbReference type="ARBA" id="ARBA00022448"/>
    </source>
</evidence>
<dbReference type="Gene3D" id="1.10.3720.10">
    <property type="entry name" value="MetI-like"/>
    <property type="match status" value="1"/>
</dbReference>
<dbReference type="SUPFAM" id="SSF161098">
    <property type="entry name" value="MetI-like"/>
    <property type="match status" value="1"/>
</dbReference>
<evidence type="ECO:0000256" key="8">
    <source>
        <dbReference type="SAM" id="MobiDB-lite"/>
    </source>
</evidence>
<comment type="similarity">
    <text evidence="7">Belongs to the binding-protein-dependent transport system permease family.</text>
</comment>
<dbReference type="GO" id="GO:0055085">
    <property type="term" value="P:transmembrane transport"/>
    <property type="evidence" value="ECO:0007669"/>
    <property type="project" value="InterPro"/>
</dbReference>